<keyword evidence="1" id="KW-0812">Transmembrane</keyword>
<gene>
    <name evidence="2" type="ORF">Pan97_02060</name>
</gene>
<evidence type="ECO:0000313" key="2">
    <source>
        <dbReference type="EMBL" id="QDU73239.1"/>
    </source>
</evidence>
<keyword evidence="3" id="KW-1185">Reference proteome</keyword>
<accession>A0A518C1Y6</accession>
<dbReference type="InterPro" id="IPR016024">
    <property type="entry name" value="ARM-type_fold"/>
</dbReference>
<proteinExistence type="predicted"/>
<dbReference type="AlphaFoldDB" id="A0A518C1Y6"/>
<dbReference type="SUPFAM" id="SSF48371">
    <property type="entry name" value="ARM repeat"/>
    <property type="match status" value="1"/>
</dbReference>
<reference evidence="3" key="1">
    <citation type="submission" date="2019-02" db="EMBL/GenBank/DDBJ databases">
        <title>Deep-cultivation of Planctomycetes and their phenomic and genomic characterization uncovers novel biology.</title>
        <authorList>
            <person name="Wiegand S."/>
            <person name="Jogler M."/>
            <person name="Boedeker C."/>
            <person name="Pinto D."/>
            <person name="Vollmers J."/>
            <person name="Rivas-Marin E."/>
            <person name="Kohn T."/>
            <person name="Peeters S.H."/>
            <person name="Heuer A."/>
            <person name="Rast P."/>
            <person name="Oberbeckmann S."/>
            <person name="Bunk B."/>
            <person name="Jeske O."/>
            <person name="Meyerdierks A."/>
            <person name="Storesund J.E."/>
            <person name="Kallscheuer N."/>
            <person name="Luecker S."/>
            <person name="Lage O.M."/>
            <person name="Pohl T."/>
            <person name="Merkel B.J."/>
            <person name="Hornburger P."/>
            <person name="Mueller R.-W."/>
            <person name="Bruemmer F."/>
            <person name="Labrenz M."/>
            <person name="Spormann A.M."/>
            <person name="Op den Camp H."/>
            <person name="Overmann J."/>
            <person name="Amann R."/>
            <person name="Jetten M.S.M."/>
            <person name="Mascher T."/>
            <person name="Medema M.H."/>
            <person name="Devos D.P."/>
            <person name="Kaster A.-K."/>
            <person name="Ovreas L."/>
            <person name="Rohde M."/>
            <person name="Galperin M.Y."/>
            <person name="Jogler C."/>
        </authorList>
    </citation>
    <scope>NUCLEOTIDE SEQUENCE [LARGE SCALE GENOMIC DNA]</scope>
    <source>
        <strain evidence="3">Pan97</strain>
    </source>
</reference>
<dbReference type="InterPro" id="IPR011989">
    <property type="entry name" value="ARM-like"/>
</dbReference>
<protein>
    <recommendedName>
        <fullName evidence="4">HEAT repeat protein</fullName>
    </recommendedName>
</protein>
<sequence length="294" mass="32552">MHETEGVPSRRSFFQLRISSALFLLLLIGLGLGWWSDHTRLSQQLAKSELERDIKASQITLLNSYSVNPFGSTPNVFLTRSRRTFSFTAKSPEHFIELIRDVRTDLNAGDWAEALQKAGDDYDATVEKLIQLLSDPEDRIRRNACIVLAGQYDNQIREKMQKHHPELVRKLLDIIKLGTPTDSDTLDAIKLLGMIGPDAESAVGALAIISHDEKHPQAVFATIAIGNIRSGSDPGPRLIELLSAGNPAQDAAVIALLDIRPADEVRVLLEELYYTRQKDADKIAIAGLILRAGL</sequence>
<dbReference type="EMBL" id="CP036289">
    <property type="protein sequence ID" value="QDU73239.1"/>
    <property type="molecule type" value="Genomic_DNA"/>
</dbReference>
<evidence type="ECO:0000313" key="3">
    <source>
        <dbReference type="Proteomes" id="UP000318626"/>
    </source>
</evidence>
<keyword evidence="1" id="KW-0472">Membrane</keyword>
<dbReference type="Proteomes" id="UP000318626">
    <property type="component" value="Chromosome"/>
</dbReference>
<name>A0A518C1Y6_9BACT</name>
<feature type="transmembrane region" description="Helical" evidence="1">
    <location>
        <begin position="12"/>
        <end position="35"/>
    </location>
</feature>
<evidence type="ECO:0008006" key="4">
    <source>
        <dbReference type="Google" id="ProtNLM"/>
    </source>
</evidence>
<keyword evidence="1" id="KW-1133">Transmembrane helix</keyword>
<dbReference type="RefSeq" id="WP_144969909.1">
    <property type="nucleotide sequence ID" value="NZ_CP036289.1"/>
</dbReference>
<dbReference type="OrthoDB" id="291796at2"/>
<organism evidence="2 3">
    <name type="scientific">Bremerella volcania</name>
    <dbReference type="NCBI Taxonomy" id="2527984"/>
    <lineage>
        <taxon>Bacteria</taxon>
        <taxon>Pseudomonadati</taxon>
        <taxon>Planctomycetota</taxon>
        <taxon>Planctomycetia</taxon>
        <taxon>Pirellulales</taxon>
        <taxon>Pirellulaceae</taxon>
        <taxon>Bremerella</taxon>
    </lineage>
</organism>
<evidence type="ECO:0000256" key="1">
    <source>
        <dbReference type="SAM" id="Phobius"/>
    </source>
</evidence>
<dbReference type="Gene3D" id="1.25.10.10">
    <property type="entry name" value="Leucine-rich Repeat Variant"/>
    <property type="match status" value="1"/>
</dbReference>
<dbReference type="KEGG" id="bvo:Pan97_02060"/>